<dbReference type="AlphaFoldDB" id="E6PK89"/>
<reference evidence="1" key="1">
    <citation type="submission" date="2009-10" db="EMBL/GenBank/DDBJ databases">
        <title>Diversity of trophic interactions inside an arsenic-rich microbial ecosystem.</title>
        <authorList>
            <person name="Bertin P.N."/>
            <person name="Heinrich-Salmeron A."/>
            <person name="Pelletier E."/>
            <person name="Goulhen-Chollet F."/>
            <person name="Arsene-Ploetze F."/>
            <person name="Gallien S."/>
            <person name="Calteau A."/>
            <person name="Vallenet D."/>
            <person name="Casiot C."/>
            <person name="Chane-Woon-Ming B."/>
            <person name="Giloteaux L."/>
            <person name="Barakat M."/>
            <person name="Bonnefoy V."/>
            <person name="Bruneel O."/>
            <person name="Chandler M."/>
            <person name="Cleiss J."/>
            <person name="Duran R."/>
            <person name="Elbaz-Poulichet F."/>
            <person name="Fonknechten N."/>
            <person name="Lauga B."/>
            <person name="Mornico D."/>
            <person name="Ortet P."/>
            <person name="Schaeffer C."/>
            <person name="Siguier P."/>
            <person name="Alexander Thil Smith A."/>
            <person name="Van Dorsselaer A."/>
            <person name="Weissenbach J."/>
            <person name="Medigue C."/>
            <person name="Le Paslier D."/>
        </authorList>
    </citation>
    <scope>NUCLEOTIDE SEQUENCE</scope>
</reference>
<dbReference type="InterPro" id="IPR009499">
    <property type="entry name" value="AllG-like"/>
</dbReference>
<protein>
    <submittedName>
        <fullName evidence="1">Putative alcohol dehydrogenase</fullName>
    </submittedName>
</protein>
<dbReference type="EMBL" id="CABM01000004">
    <property type="protein sequence ID" value="CBH95340.1"/>
    <property type="molecule type" value="Genomic_DNA"/>
</dbReference>
<name>E6PK89_9ZZZZ</name>
<organism evidence="1">
    <name type="scientific">mine drainage metagenome</name>
    <dbReference type="NCBI Taxonomy" id="410659"/>
    <lineage>
        <taxon>unclassified sequences</taxon>
        <taxon>metagenomes</taxon>
        <taxon>ecological metagenomes</taxon>
    </lineage>
</organism>
<dbReference type="InterPro" id="IPR024033">
    <property type="entry name" value="OXTCase_su_AllG_h-dom"/>
</dbReference>
<evidence type="ECO:0000313" key="1">
    <source>
        <dbReference type="EMBL" id="CBH95340.1"/>
    </source>
</evidence>
<dbReference type="Pfam" id="PF06545">
    <property type="entry name" value="AllG"/>
    <property type="match status" value="1"/>
</dbReference>
<sequence>METISPGRTRANLGPPGFTHANEAALARMATVEPAWLAVRTAREALRLPDFTLLHAGPPLADLRRPSPPLLASAILACLYECWALDESDAEKAIASGRITLRPAQEWGAVTPLAAVISPRSALVEVSDLGCATGTAPRAWSLLSSGAGPQLRFGSLDRRVLERMAWRDGPLADCLAAWLQIAPIPLWPLAIAGLCNGDDLHARTSAANAALVAHLQPMMLGQAWRGPELEQRKVAEMLSGSPLFFLTLWMAVCHLLLATAHAPGSTLVVGMAGNGQDLGIRLAGKPNAWFVTPGTAPAGPRLEGAEQAEASPVIGDSGVIDAAGFGGQALAGASEVAEALEPWLPADWRQRPAALLAGLHPKLAGLGLRSALDAAMVGARGIAPLTAIAMLDAAGRKGLLGRGLFVPPVEVFQRAVVAVLGST</sequence>
<dbReference type="Gene3D" id="3.90.1700.10">
    <property type="entry name" value="v583 domain like"/>
    <property type="match status" value="1"/>
</dbReference>
<proteinExistence type="predicted"/>
<gene>
    <name evidence="1" type="ORF">CARN2_0730</name>
</gene>
<dbReference type="Gene3D" id="1.10.10.660">
    <property type="entry name" value="conserved protein of unknown function from Enterococcus faecalis V583"/>
    <property type="match status" value="1"/>
</dbReference>
<accession>E6PK89</accession>
<comment type="caution">
    <text evidence="1">The sequence shown here is derived from an EMBL/GenBank/DDBJ whole genome shotgun (WGS) entry which is preliminary data.</text>
</comment>
<dbReference type="Gene3D" id="3.90.1710.10">
    <property type="entry name" value="Enterococcus faecalis V583 domain"/>
    <property type="match status" value="1"/>
</dbReference>